<evidence type="ECO:0000313" key="2">
    <source>
        <dbReference type="Proteomes" id="UP001153331"/>
    </source>
</evidence>
<protein>
    <submittedName>
        <fullName evidence="1">Uncharacterized protein</fullName>
    </submittedName>
</protein>
<comment type="caution">
    <text evidence="1">The sequence shown here is derived from an EMBL/GenBank/DDBJ whole genome shotgun (WGS) entry which is preliminary data.</text>
</comment>
<name>A0ACC2IAQ2_9PLEO</name>
<proteinExistence type="predicted"/>
<dbReference type="EMBL" id="JAPHNI010000336">
    <property type="protein sequence ID" value="KAJ8112290.1"/>
    <property type="molecule type" value="Genomic_DNA"/>
</dbReference>
<sequence length="721" mass="79367">MASREVEDFVSQVDEALPHFDTVRHRLDEPETTLSNSTNAALTRVGYFKNFVRGAMSTSLQGVEAKLSDVHMVLERDLGDKASETVKKQLFVLRFATGSLKQIAAANNSDKAALESFKRMQEAIREMIQTTNHHMDLLSSILQVCTTHTLLTLLRTLLTMPSAPQTMPSALQIKAPETTASALQIKASETSVSTKTPVSSRSVTDDLFQECSGMGLTRTDKPQAKTSAPRHSFQAAMASVANTTSNDGSTWQARDTAYTVPAPTPVDDLYDNPDKETLEHAAKVNKATQGTATQDKPVEEVQARTPQGAEIKGCLASQLTVACTGNMALNTLETPKSLLGRHRILSPTAGVRVSPLCLGAMNFGESWKETLGECTKETAFAMLDYFHDQGGNFIDTAINYQVGESEQWIGDWMEDRGRRDEMVIATKFTGMQSAAEQRQKEGKFGVIKDNYCGNSAKNIHTSVECSLRNLRTSYIDIYYLHSWDFTASIPELMHTLNDLCVARKVIYLGISNTPAWIVVKANDYARQHGLRQFCIYQGRWSAADRDFEREIIPMCLSEGMALAPWGALGGGSFKTKEQRESGEGRKNFVALALSGKEEKVSLVLEEIASKKGTLITSVALAYVMHKSPYVFPVVGGRKVDHLKGNIEALGLQLDEEEIDKIDSAYGFEIGYPHNILSLENRAILGPEDGRFLSSISRMDFVSGPKPIPPHQGALDRRFKGT</sequence>
<reference evidence="1" key="1">
    <citation type="submission" date="2022-11" db="EMBL/GenBank/DDBJ databases">
        <title>Genome Sequence of Boeremia exigua.</title>
        <authorList>
            <person name="Buettner E."/>
        </authorList>
    </citation>
    <scope>NUCLEOTIDE SEQUENCE</scope>
    <source>
        <strain evidence="1">CU02</strain>
    </source>
</reference>
<accession>A0ACC2IAQ2</accession>
<gene>
    <name evidence="1" type="ORF">OPT61_g5309</name>
</gene>
<dbReference type="Proteomes" id="UP001153331">
    <property type="component" value="Unassembled WGS sequence"/>
</dbReference>
<keyword evidence="2" id="KW-1185">Reference proteome</keyword>
<organism evidence="1 2">
    <name type="scientific">Boeremia exigua</name>
    <dbReference type="NCBI Taxonomy" id="749465"/>
    <lineage>
        <taxon>Eukaryota</taxon>
        <taxon>Fungi</taxon>
        <taxon>Dikarya</taxon>
        <taxon>Ascomycota</taxon>
        <taxon>Pezizomycotina</taxon>
        <taxon>Dothideomycetes</taxon>
        <taxon>Pleosporomycetidae</taxon>
        <taxon>Pleosporales</taxon>
        <taxon>Pleosporineae</taxon>
        <taxon>Didymellaceae</taxon>
        <taxon>Boeremia</taxon>
    </lineage>
</organism>
<evidence type="ECO:0000313" key="1">
    <source>
        <dbReference type="EMBL" id="KAJ8112290.1"/>
    </source>
</evidence>